<feature type="domain" description="Lipopolysaccharide assembly protein A" evidence="6">
    <location>
        <begin position="23"/>
        <end position="81"/>
    </location>
</feature>
<reference evidence="8" key="2">
    <citation type="submission" date="2024-02" db="EMBL/GenBank/DDBJ databases">
        <title>Neisseria leonii sp. nov.</title>
        <authorList>
            <person name="Boutroux M."/>
            <person name="Favre-Rochex S."/>
            <person name="Gorgette O."/>
            <person name="Touak G."/>
            <person name="Muhle E."/>
            <person name="Chesneau O."/>
            <person name="Clermont D."/>
            <person name="Rahi P."/>
        </authorList>
    </citation>
    <scope>NUCLEOTIDE SEQUENCE</scope>
    <source>
        <strain evidence="8">51.81</strain>
    </source>
</reference>
<dbReference type="Pfam" id="PF06305">
    <property type="entry name" value="LapA_dom"/>
    <property type="match status" value="1"/>
</dbReference>
<keyword evidence="2 5" id="KW-0812">Transmembrane</keyword>
<keyword evidence="1" id="KW-1003">Cell membrane</keyword>
<proteinExistence type="predicted"/>
<protein>
    <submittedName>
        <fullName evidence="7">Lipopolysaccharide assembly protein LapA domain-containing protein</fullName>
    </submittedName>
</protein>
<evidence type="ECO:0000256" key="4">
    <source>
        <dbReference type="ARBA" id="ARBA00023136"/>
    </source>
</evidence>
<keyword evidence="3 5" id="KW-1133">Transmembrane helix</keyword>
<keyword evidence="9" id="KW-1185">Reference proteome</keyword>
<evidence type="ECO:0000313" key="9">
    <source>
        <dbReference type="Proteomes" id="UP001149607"/>
    </source>
</evidence>
<dbReference type="AlphaFoldDB" id="A0A9X4IDB9"/>
<evidence type="ECO:0000256" key="3">
    <source>
        <dbReference type="ARBA" id="ARBA00022989"/>
    </source>
</evidence>
<dbReference type="GO" id="GO:0005886">
    <property type="term" value="C:plasma membrane"/>
    <property type="evidence" value="ECO:0007669"/>
    <property type="project" value="InterPro"/>
</dbReference>
<dbReference type="RefSeq" id="WP_274584983.1">
    <property type="nucleotide sequence ID" value="NZ_CP145811.1"/>
</dbReference>
<dbReference type="EMBL" id="CP146598">
    <property type="protein sequence ID" value="WWY04235.1"/>
    <property type="molecule type" value="Genomic_DNA"/>
</dbReference>
<gene>
    <name evidence="7" type="ORF">ORY91_000942</name>
    <name evidence="8" type="ORF">V9W64_08330</name>
</gene>
<evidence type="ECO:0000259" key="6">
    <source>
        <dbReference type="Pfam" id="PF06305"/>
    </source>
</evidence>
<dbReference type="Proteomes" id="UP001149607">
    <property type="component" value="Chromosome"/>
</dbReference>
<evidence type="ECO:0000256" key="1">
    <source>
        <dbReference type="ARBA" id="ARBA00022475"/>
    </source>
</evidence>
<sequence>MKVVYLIIKVFILLVFLVLALCNRQVVQFFYLPGQEVSLPLIVVLFGAFVVGALFGLFAMFGRLLRLRSENARLRGEVKKTARLNEQDLAVPAASENGDGKY</sequence>
<evidence type="ECO:0000256" key="2">
    <source>
        <dbReference type="ARBA" id="ARBA00022692"/>
    </source>
</evidence>
<evidence type="ECO:0000256" key="5">
    <source>
        <dbReference type="SAM" id="Phobius"/>
    </source>
</evidence>
<name>A0A9X4IDB9_9NEIS</name>
<evidence type="ECO:0000313" key="7">
    <source>
        <dbReference type="EMBL" id="MDD9327536.1"/>
    </source>
</evidence>
<evidence type="ECO:0000313" key="8">
    <source>
        <dbReference type="EMBL" id="WWY04235.1"/>
    </source>
</evidence>
<accession>A0A9X4IDB9</accession>
<reference evidence="7" key="1">
    <citation type="submission" date="2022-10" db="EMBL/GenBank/DDBJ databases">
        <authorList>
            <person name="Boutroux M."/>
        </authorList>
    </citation>
    <scope>NUCLEOTIDE SEQUENCE</scope>
    <source>
        <strain evidence="7">51.81</strain>
    </source>
</reference>
<feature type="transmembrane region" description="Helical" evidence="5">
    <location>
        <begin position="40"/>
        <end position="65"/>
    </location>
</feature>
<dbReference type="EMBL" id="JAPQFL010000002">
    <property type="protein sequence ID" value="MDD9327536.1"/>
    <property type="molecule type" value="Genomic_DNA"/>
</dbReference>
<keyword evidence="4 5" id="KW-0472">Membrane</keyword>
<dbReference type="InterPro" id="IPR010445">
    <property type="entry name" value="LapA_dom"/>
</dbReference>
<organism evidence="7">
    <name type="scientific">Neisseria leonii</name>
    <dbReference type="NCBI Taxonomy" id="2995413"/>
    <lineage>
        <taxon>Bacteria</taxon>
        <taxon>Pseudomonadati</taxon>
        <taxon>Pseudomonadota</taxon>
        <taxon>Betaproteobacteria</taxon>
        <taxon>Neisseriales</taxon>
        <taxon>Neisseriaceae</taxon>
        <taxon>Neisseria</taxon>
    </lineage>
</organism>